<dbReference type="NCBIfam" id="TIGR01549">
    <property type="entry name" value="HAD-SF-IA-v1"/>
    <property type="match status" value="1"/>
</dbReference>
<dbReference type="CDD" id="cd02603">
    <property type="entry name" value="HAD_sEH-N_like"/>
    <property type="match status" value="1"/>
</dbReference>
<dbReference type="SFLD" id="SFLDS00003">
    <property type="entry name" value="Haloacid_Dehalogenase"/>
    <property type="match status" value="1"/>
</dbReference>
<reference evidence="1 2" key="1">
    <citation type="submission" date="2014-01" db="EMBL/GenBank/DDBJ databases">
        <title>Full genme sequencing of cellulolytic bacterium Gynuella sunshinyii YC6258T gen. nov., sp. nov.</title>
        <authorList>
            <person name="Khan H."/>
            <person name="Chung E.J."/>
            <person name="Chung Y.R."/>
        </authorList>
    </citation>
    <scope>NUCLEOTIDE SEQUENCE [LARGE SCALE GENOMIC DNA]</scope>
    <source>
        <strain evidence="1 2">YC6258</strain>
    </source>
</reference>
<dbReference type="Pfam" id="PF00702">
    <property type="entry name" value="Hydrolase"/>
    <property type="match status" value="1"/>
</dbReference>
<dbReference type="InterPro" id="IPR036412">
    <property type="entry name" value="HAD-like_sf"/>
</dbReference>
<gene>
    <name evidence="1" type="ORF">YC6258_00600</name>
</gene>
<accession>A0A0C5UZ97</accession>
<dbReference type="InterPro" id="IPR006439">
    <property type="entry name" value="HAD-SF_hydro_IA"/>
</dbReference>
<dbReference type="PRINTS" id="PR00413">
    <property type="entry name" value="HADHALOGNASE"/>
</dbReference>
<evidence type="ECO:0000313" key="2">
    <source>
        <dbReference type="Proteomes" id="UP000032266"/>
    </source>
</evidence>
<evidence type="ECO:0000313" key="1">
    <source>
        <dbReference type="EMBL" id="AJQ92650.1"/>
    </source>
</evidence>
<dbReference type="AlphaFoldDB" id="A0A0C5UZ97"/>
<dbReference type="EMBL" id="CP007142">
    <property type="protein sequence ID" value="AJQ92650.1"/>
    <property type="molecule type" value="Genomic_DNA"/>
</dbReference>
<dbReference type="InterPro" id="IPR023214">
    <property type="entry name" value="HAD_sf"/>
</dbReference>
<protein>
    <submittedName>
        <fullName evidence="1">Putative hydrolase (HAD superfamily)</fullName>
    </submittedName>
</protein>
<dbReference type="RefSeq" id="WP_052830012.1">
    <property type="nucleotide sequence ID" value="NZ_CP007142.1"/>
</dbReference>
<dbReference type="GO" id="GO:0016787">
    <property type="term" value="F:hydrolase activity"/>
    <property type="evidence" value="ECO:0007669"/>
    <property type="project" value="UniProtKB-KW"/>
</dbReference>
<dbReference type="PATRIC" id="fig|1445510.3.peg.587"/>
<keyword evidence="1" id="KW-0378">Hydrolase</keyword>
<dbReference type="OrthoDB" id="9797415at2"/>
<dbReference type="Gene3D" id="3.40.50.1000">
    <property type="entry name" value="HAD superfamily/HAD-like"/>
    <property type="match status" value="1"/>
</dbReference>
<keyword evidence="2" id="KW-1185">Reference proteome</keyword>
<dbReference type="SUPFAM" id="SSF56784">
    <property type="entry name" value="HAD-like"/>
    <property type="match status" value="1"/>
</dbReference>
<proteinExistence type="predicted"/>
<dbReference type="HOGENOM" id="CLU_045011_9_5_6"/>
<name>A0A0C5UZ97_9GAMM</name>
<dbReference type="PANTHER" id="PTHR43611:SF3">
    <property type="entry name" value="FLAVIN MONONUCLEOTIDE HYDROLASE 1, CHLOROPLATIC"/>
    <property type="match status" value="1"/>
</dbReference>
<dbReference type="Gene3D" id="1.10.150.240">
    <property type="entry name" value="Putative phosphatase, domain 2"/>
    <property type="match status" value="1"/>
</dbReference>
<dbReference type="STRING" id="1445510.YC6258_00600"/>
<dbReference type="InterPro" id="IPR023198">
    <property type="entry name" value="PGP-like_dom2"/>
</dbReference>
<sequence>MKITTLLIDLGGVLVDLRWREKVSALLQRDVPIEQLHQAWINSEAAKAFETGQSSFDQFISHFRQEFGITKNEQEIQKDFMEMLAGPKSSAKEILAELRKHYRLALLSNTNPPHISEVRENYGLLEHFDDIFLSFEMGCMKPDQEIYLRALEHMAVEPGEVCFFDDGLINVEAAKSLGIHSFQVFGPEDIQQSLQHLNDCI</sequence>
<dbReference type="Proteomes" id="UP000032266">
    <property type="component" value="Chromosome"/>
</dbReference>
<dbReference type="SFLD" id="SFLDG01129">
    <property type="entry name" value="C1.5:_HAD__Beta-PGM__Phosphata"/>
    <property type="match status" value="1"/>
</dbReference>
<dbReference type="KEGG" id="gsn:YC6258_00600"/>
<organism evidence="1 2">
    <name type="scientific">Gynuella sunshinyii YC6258</name>
    <dbReference type="NCBI Taxonomy" id="1445510"/>
    <lineage>
        <taxon>Bacteria</taxon>
        <taxon>Pseudomonadati</taxon>
        <taxon>Pseudomonadota</taxon>
        <taxon>Gammaproteobacteria</taxon>
        <taxon>Oceanospirillales</taxon>
        <taxon>Saccharospirillaceae</taxon>
        <taxon>Gynuella</taxon>
    </lineage>
</organism>
<dbReference type="PANTHER" id="PTHR43611">
    <property type="entry name" value="ALPHA-D-GLUCOSE 1-PHOSPHATE PHOSPHATASE"/>
    <property type="match status" value="1"/>
</dbReference>
<dbReference type="NCBIfam" id="TIGR01509">
    <property type="entry name" value="HAD-SF-IA-v3"/>
    <property type="match status" value="1"/>
</dbReference>